<keyword evidence="3" id="KW-1185">Reference proteome</keyword>
<name>A0ABU2J654_9ACTN</name>
<evidence type="ECO:0008006" key="4">
    <source>
        <dbReference type="Google" id="ProtNLM"/>
    </source>
</evidence>
<feature type="compositionally biased region" description="Low complexity" evidence="1">
    <location>
        <begin position="139"/>
        <end position="155"/>
    </location>
</feature>
<evidence type="ECO:0000256" key="1">
    <source>
        <dbReference type="SAM" id="MobiDB-lite"/>
    </source>
</evidence>
<sequence length="155" mass="15673">MSSNPVAVRDGAEVDIDSVAAAVRACPGVDDLAAGRLASVATYLPGRQVAGLRVEPDRVTVQVRGRWNVPVAEVASEIRAALAPLVGTRVVDVALADVADPAEPAALTPSTSMPPQLPTGGSVETWRNPNAGVKPSVGSSSATTIPTAAETPTNS</sequence>
<dbReference type="RefSeq" id="WP_311421623.1">
    <property type="nucleotide sequence ID" value="NZ_JAVREH010000003.1"/>
</dbReference>
<gene>
    <name evidence="2" type="ORF">RM423_03600</name>
</gene>
<feature type="region of interest" description="Disordered" evidence="1">
    <location>
        <begin position="102"/>
        <end position="155"/>
    </location>
</feature>
<dbReference type="EMBL" id="JAVREH010000003">
    <property type="protein sequence ID" value="MDT0260472.1"/>
    <property type="molecule type" value="Genomic_DNA"/>
</dbReference>
<proteinExistence type="predicted"/>
<reference evidence="3" key="1">
    <citation type="submission" date="2023-07" db="EMBL/GenBank/DDBJ databases">
        <title>30 novel species of actinomycetes from the DSMZ collection.</title>
        <authorList>
            <person name="Nouioui I."/>
        </authorList>
    </citation>
    <scope>NUCLEOTIDE SEQUENCE [LARGE SCALE GENOMIC DNA]</scope>
    <source>
        <strain evidence="3">DSM 44399</strain>
    </source>
</reference>
<evidence type="ECO:0000313" key="2">
    <source>
        <dbReference type="EMBL" id="MDT0260472.1"/>
    </source>
</evidence>
<dbReference type="Proteomes" id="UP001183176">
    <property type="component" value="Unassembled WGS sequence"/>
</dbReference>
<accession>A0ABU2J654</accession>
<comment type="caution">
    <text evidence="2">The sequence shown here is derived from an EMBL/GenBank/DDBJ whole genome shotgun (WGS) entry which is preliminary data.</text>
</comment>
<protein>
    <recommendedName>
        <fullName evidence="4">Asp23/Gls24 family envelope stress response protein</fullName>
    </recommendedName>
</protein>
<organism evidence="2 3">
    <name type="scientific">Jatrophihabitans lederbergiae</name>
    <dbReference type="NCBI Taxonomy" id="3075547"/>
    <lineage>
        <taxon>Bacteria</taxon>
        <taxon>Bacillati</taxon>
        <taxon>Actinomycetota</taxon>
        <taxon>Actinomycetes</taxon>
        <taxon>Jatrophihabitantales</taxon>
        <taxon>Jatrophihabitantaceae</taxon>
        <taxon>Jatrophihabitans</taxon>
    </lineage>
</organism>
<evidence type="ECO:0000313" key="3">
    <source>
        <dbReference type="Proteomes" id="UP001183176"/>
    </source>
</evidence>